<reference evidence="4 5" key="1">
    <citation type="journal article" date="2019" name="Int. J. Syst. Evol. Microbiol.">
        <title>The Global Catalogue of Microorganisms (GCM) 10K type strain sequencing project: providing services to taxonomists for standard genome sequencing and annotation.</title>
        <authorList>
            <consortium name="The Broad Institute Genomics Platform"/>
            <consortium name="The Broad Institute Genome Sequencing Center for Infectious Disease"/>
            <person name="Wu L."/>
            <person name="Ma J."/>
        </authorList>
    </citation>
    <scope>NUCLEOTIDE SEQUENCE [LARGE SCALE GENOMIC DNA]</scope>
    <source>
        <strain evidence="4 5">JCM 3325</strain>
    </source>
</reference>
<protein>
    <recommendedName>
        <fullName evidence="3">Beta-lactamase class A catalytic domain-containing protein</fullName>
    </recommendedName>
</protein>
<dbReference type="PANTHER" id="PTHR35333:SF3">
    <property type="entry name" value="BETA-LACTAMASE-TYPE TRANSPEPTIDASE FOLD CONTAINING PROTEIN"/>
    <property type="match status" value="1"/>
</dbReference>
<dbReference type="RefSeq" id="WP_344593037.1">
    <property type="nucleotide sequence ID" value="NZ_BAAARW010000020.1"/>
</dbReference>
<evidence type="ECO:0000256" key="1">
    <source>
        <dbReference type="SAM" id="MobiDB-lite"/>
    </source>
</evidence>
<feature type="compositionally biased region" description="Low complexity" evidence="1">
    <location>
        <begin position="52"/>
        <end position="68"/>
    </location>
</feature>
<feature type="domain" description="Beta-lactamase class A catalytic" evidence="3">
    <location>
        <begin position="145"/>
        <end position="280"/>
    </location>
</feature>
<dbReference type="SUPFAM" id="SSF56601">
    <property type="entry name" value="beta-lactamase/transpeptidase-like"/>
    <property type="match status" value="1"/>
</dbReference>
<dbReference type="InterPro" id="IPR045155">
    <property type="entry name" value="Beta-lactam_cat"/>
</dbReference>
<gene>
    <name evidence="4" type="ORF">GCM10010191_57270</name>
</gene>
<proteinExistence type="predicted"/>
<dbReference type="PANTHER" id="PTHR35333">
    <property type="entry name" value="BETA-LACTAMASE"/>
    <property type="match status" value="1"/>
</dbReference>
<comment type="caution">
    <text evidence="4">The sequence shown here is derived from an EMBL/GenBank/DDBJ whole genome shotgun (WGS) entry which is preliminary data.</text>
</comment>
<keyword evidence="2" id="KW-1133">Transmembrane helix</keyword>
<name>A0ABN3JQY9_9ACTN</name>
<keyword evidence="2" id="KW-0812">Transmembrane</keyword>
<organism evidence="4 5">
    <name type="scientific">Actinomadura vinacea</name>
    <dbReference type="NCBI Taxonomy" id="115336"/>
    <lineage>
        <taxon>Bacteria</taxon>
        <taxon>Bacillati</taxon>
        <taxon>Actinomycetota</taxon>
        <taxon>Actinomycetes</taxon>
        <taxon>Streptosporangiales</taxon>
        <taxon>Thermomonosporaceae</taxon>
        <taxon>Actinomadura</taxon>
    </lineage>
</organism>
<dbReference type="InterPro" id="IPR000871">
    <property type="entry name" value="Beta-lactam_class-A"/>
</dbReference>
<feature type="transmembrane region" description="Helical" evidence="2">
    <location>
        <begin position="17"/>
        <end position="39"/>
    </location>
</feature>
<evidence type="ECO:0000259" key="3">
    <source>
        <dbReference type="Pfam" id="PF13354"/>
    </source>
</evidence>
<feature type="region of interest" description="Disordered" evidence="1">
    <location>
        <begin position="50"/>
        <end position="74"/>
    </location>
</feature>
<evidence type="ECO:0000256" key="2">
    <source>
        <dbReference type="SAM" id="Phobius"/>
    </source>
</evidence>
<evidence type="ECO:0000313" key="5">
    <source>
        <dbReference type="Proteomes" id="UP001501231"/>
    </source>
</evidence>
<dbReference type="InterPro" id="IPR012338">
    <property type="entry name" value="Beta-lactam/transpept-like"/>
</dbReference>
<keyword evidence="5" id="KW-1185">Reference proteome</keyword>
<dbReference type="Pfam" id="PF13354">
    <property type="entry name" value="Beta-lactamase2"/>
    <property type="match status" value="1"/>
</dbReference>
<dbReference type="Proteomes" id="UP001501231">
    <property type="component" value="Unassembled WGS sequence"/>
</dbReference>
<keyword evidence="2" id="KW-0472">Membrane</keyword>
<sequence length="313" mass="33168">MSRRCPRWAEPPREPRVLYAIIAVGCALIMVSPLVALMLHDERVAARTVPIPMTTSRSPVPSTSPPASDAERDARLSRELDRYLDGRPGRLSVAVRDPATGRSFSYGGRHRPATASIVKVAIVAALLLKAQRADRAPTAAERAWADRAITVSDNDAATALWHEVGGGPGLARAAKRLGMRDTEPGPGTAWGATTTSAADQVRLLAALTSSSSPLTAEHRRYVLGLMEDVVPEQAWGVSAAGKGAALKNGWLPRAVDGGAWTVNSIGRVRAGGHDYLIAVLSDRNASMDEGVEAVEHVTRTVTRALSSPGRQDG</sequence>
<evidence type="ECO:0000313" key="4">
    <source>
        <dbReference type="EMBL" id="GAA2435192.1"/>
    </source>
</evidence>
<accession>A0ABN3JQY9</accession>
<dbReference type="Gene3D" id="3.40.710.10">
    <property type="entry name" value="DD-peptidase/beta-lactamase superfamily"/>
    <property type="match status" value="1"/>
</dbReference>
<dbReference type="EMBL" id="BAAARW010000020">
    <property type="protein sequence ID" value="GAA2435192.1"/>
    <property type="molecule type" value="Genomic_DNA"/>
</dbReference>